<comment type="similarity">
    <text evidence="1">Belongs to the DNA2/NAM7 helicase family.</text>
</comment>
<feature type="transmembrane region" description="Helical" evidence="6">
    <location>
        <begin position="12"/>
        <end position="30"/>
    </location>
</feature>
<dbReference type="GO" id="GO:0043139">
    <property type="term" value="F:5'-3' DNA helicase activity"/>
    <property type="evidence" value="ECO:0007669"/>
    <property type="project" value="TreeGrafter"/>
</dbReference>
<evidence type="ECO:0000256" key="3">
    <source>
        <dbReference type="ARBA" id="ARBA00022801"/>
    </source>
</evidence>
<keyword evidence="6" id="KW-0472">Membrane</keyword>
<evidence type="ECO:0000259" key="7">
    <source>
        <dbReference type="Pfam" id="PF13086"/>
    </source>
</evidence>
<dbReference type="HOGENOM" id="CLU_005128_0_0_14"/>
<dbReference type="GO" id="GO:0005524">
    <property type="term" value="F:ATP binding"/>
    <property type="evidence" value="ECO:0007669"/>
    <property type="project" value="UniProtKB-KW"/>
</dbReference>
<dbReference type="InterPro" id="IPR041677">
    <property type="entry name" value="DNA2/NAM7_AAA_11"/>
</dbReference>
<proteinExistence type="inferred from homology"/>
<dbReference type="CDD" id="cd18808">
    <property type="entry name" value="SF1_C_Upf1"/>
    <property type="match status" value="1"/>
</dbReference>
<dbReference type="PATRIC" id="fig|496833.3.peg.675"/>
<dbReference type="KEGG" id="mfp:MBIO_0251"/>
<dbReference type="InterPro" id="IPR047187">
    <property type="entry name" value="SF1_C_Upf1"/>
</dbReference>
<feature type="domain" description="DNA2/NAM7 helicase helicase" evidence="7">
    <location>
        <begin position="379"/>
        <end position="764"/>
    </location>
</feature>
<dbReference type="GO" id="GO:0016787">
    <property type="term" value="F:hydrolase activity"/>
    <property type="evidence" value="ECO:0007669"/>
    <property type="project" value="UniProtKB-KW"/>
</dbReference>
<keyword evidence="10" id="KW-1185">Reference proteome</keyword>
<dbReference type="eggNOG" id="COG0210">
    <property type="taxonomic scope" value="Bacteria"/>
</dbReference>
<evidence type="ECO:0000256" key="5">
    <source>
        <dbReference type="ARBA" id="ARBA00022840"/>
    </source>
</evidence>
<evidence type="ECO:0000313" key="9">
    <source>
        <dbReference type="EMBL" id="BAH69516.1"/>
    </source>
</evidence>
<dbReference type="InterPro" id="IPR041679">
    <property type="entry name" value="DNA2/NAM7-like_C"/>
</dbReference>
<evidence type="ECO:0000256" key="6">
    <source>
        <dbReference type="SAM" id="Phobius"/>
    </source>
</evidence>
<reference evidence="9 10" key="1">
    <citation type="journal article" date="2009" name="Curr. Microbiol.">
        <title>Molecular cloning and expression of a novel cholinephosphotransferase involved in glycoglycerophospholipid biosynthesis of Mycoplasma fermentans.</title>
        <authorList>
            <person name="Ishida N."/>
            <person name="Irikura D."/>
            <person name="Matsuda K."/>
            <person name="Sato S."/>
            <person name="Asano K."/>
        </authorList>
    </citation>
    <scope>NUCLEOTIDE SEQUENCE [LARGE SCALE GENOMIC DNA]</scope>
    <source>
        <strain evidence="10">ATCC 19989 / NBRC 14854 / NCTC 10117 / PG18</strain>
    </source>
</reference>
<dbReference type="Pfam" id="PF13087">
    <property type="entry name" value="AAA_12"/>
    <property type="match status" value="1"/>
</dbReference>
<dbReference type="EMBL" id="AP009608">
    <property type="protein sequence ID" value="BAH69516.1"/>
    <property type="molecule type" value="Genomic_DNA"/>
</dbReference>
<dbReference type="InterPro" id="IPR027417">
    <property type="entry name" value="P-loop_NTPase"/>
</dbReference>
<feature type="domain" description="DNA2/NAM7 helicase-like C-terminal" evidence="8">
    <location>
        <begin position="785"/>
        <end position="961"/>
    </location>
</feature>
<evidence type="ECO:0000256" key="4">
    <source>
        <dbReference type="ARBA" id="ARBA00022806"/>
    </source>
</evidence>
<evidence type="ECO:0000259" key="8">
    <source>
        <dbReference type="Pfam" id="PF13087"/>
    </source>
</evidence>
<keyword evidence="4" id="KW-0347">Helicase</keyword>
<dbReference type="InterPro" id="IPR050534">
    <property type="entry name" value="Coronavir_polyprotein_1ab"/>
</dbReference>
<dbReference type="eggNOG" id="COG1112">
    <property type="taxonomic scope" value="Bacteria"/>
</dbReference>
<evidence type="ECO:0000313" key="10">
    <source>
        <dbReference type="Proteomes" id="UP000006810"/>
    </source>
</evidence>
<dbReference type="PANTHER" id="PTHR43788">
    <property type="entry name" value="DNA2/NAM7 HELICASE FAMILY MEMBER"/>
    <property type="match status" value="1"/>
</dbReference>
<organism evidence="9 10">
    <name type="scientific">Mycoplasmopsis fermentans (strain ATCC 19989 / NBRC 14854 / NCTC 10117 / PG18)</name>
    <name type="common">Mycoplasma fermentans</name>
    <dbReference type="NCBI Taxonomy" id="496833"/>
    <lineage>
        <taxon>Bacteria</taxon>
        <taxon>Bacillati</taxon>
        <taxon>Mycoplasmatota</taxon>
        <taxon>Mycoplasmoidales</taxon>
        <taxon>Metamycoplasmataceae</taxon>
        <taxon>Mycoplasmopsis</taxon>
    </lineage>
</organism>
<keyword evidence="5" id="KW-0067">ATP-binding</keyword>
<dbReference type="SUPFAM" id="SSF52540">
    <property type="entry name" value="P-loop containing nucleoside triphosphate hydrolases"/>
    <property type="match status" value="1"/>
</dbReference>
<keyword evidence="6" id="KW-1133">Transmembrane helix</keyword>
<name>C4XEE4_MYCFP</name>
<evidence type="ECO:0000256" key="1">
    <source>
        <dbReference type="ARBA" id="ARBA00007913"/>
    </source>
</evidence>
<dbReference type="PANTHER" id="PTHR43788:SF8">
    <property type="entry name" value="DNA-BINDING PROTEIN SMUBP-2"/>
    <property type="match status" value="1"/>
</dbReference>
<keyword evidence="3" id="KW-0378">Hydrolase</keyword>
<accession>C4XEE4</accession>
<gene>
    <name evidence="9" type="ordered locus">MBIO_0251</name>
</gene>
<keyword evidence="2" id="KW-0547">Nucleotide-binding</keyword>
<protein>
    <recommendedName>
        <fullName evidence="11">ATP-binding protein</fullName>
    </recommendedName>
</protein>
<dbReference type="Pfam" id="PF13086">
    <property type="entry name" value="AAA_11"/>
    <property type="match status" value="1"/>
</dbReference>
<dbReference type="AlphaFoldDB" id="C4XEE4"/>
<evidence type="ECO:0000256" key="2">
    <source>
        <dbReference type="ARBA" id="ARBA00022741"/>
    </source>
</evidence>
<dbReference type="Gene3D" id="3.40.50.300">
    <property type="entry name" value="P-loop containing nucleotide triphosphate hydrolases"/>
    <property type="match status" value="3"/>
</dbReference>
<keyword evidence="6" id="KW-0812">Transmembrane</keyword>
<dbReference type="Proteomes" id="UP000006810">
    <property type="component" value="Chromosome"/>
</dbReference>
<evidence type="ECO:0008006" key="11">
    <source>
        <dbReference type="Google" id="ProtNLM"/>
    </source>
</evidence>
<sequence length="1113" mass="129923">MTIFYLKNSYFLILKIILIIYLFITIRLYIINKYQEGKMKQIFANDTNSIKRIDVQKMYASKHKKLVNNLLDIKSKGDNATFFKTSNLSLDLKKLIGIKNLREILNNVEFKIALKNSFDSKKLNELKNINTVSQFEVWTKENDVQITPKMAENLAKDSIKWLNVYKHRILDANGNFIKTWKSNAKRVEEIYSETNIWPLFIGTYFVKYRKDEVCLYAPYILKAVKITISNQSVFLENADQNIIINEKVKYLLEQHSQFNLPILVDGEEVTLTEALNSIKNIDSKYLNNLDYKETIFQEPFAEYSKVQLENNGCVELFPGTVLIEANPGGTKLREAMINLILNNKIDNLIEIDDLKDYTKTAYEKALGKGNIARVTPSDFSQEKAIIGTLNNSAIIIGPPGTGKSQTIANILVNIAKENKKALFISQKKVALDVVLKRLGKYQNMMFQFSETAKVNQSEKEYFYKPIIEYFKEINEVQENHDISKYNSSFFSKGEFKYLDAKSEIGEIFSKDLNCYFNLKNKGKIEQNIPKFIQFYKLYNELFSKNKFLKIFNNYKTLSKREIAYKTGYLKKYATIFTKLPAEFKRLWNVSKKIIKFYNKNLSRYDINDLVQMSNFIRLNSFIEFDKNEKDYNKFLETKKSDNTTPELLEMIYENNAFEAKKRLDDYRQKSEAQRQKLNKFFGRLERKITPPYIISSLFKDIIKNVYNIYVGTPEILGNFIDFENDHYDYVIFDEASQIYIEKAIPFISIADKVIVAGDNQQMQPSNWFNTRDENEDEYSEEEITSLLDWAIHNHLPKYLLEMNYRSNASELVLFSSKEFYESGLKGLDNYPRKEKTSVEVIDVDGQWVDNKNEVECEKMIQVCEKNIKKYNSIILLAFNRKQQDYIREQIALNSPKIFAELEDKVILRNIENIQGDEAELVIASVGYTGKTALHSTYIGSKKGRNALNVAITRAKDKMIIIKSIKTSEVDAKSENLMTFKRWLNYIQLNENRQKEYANVVAGLIFNDKSQFMYELEKWIKEQNFSNEIKVVQDYCVGSYNIDLAILDNKSQFVVGLNVDSSSDDIEIDDFIEKRIKTDFMSVKGYPIYRVSNFRFAENQPSIYRFLNTLISKA</sequence>